<evidence type="ECO:0000256" key="7">
    <source>
        <dbReference type="PIRSR" id="PIRSR600715-1"/>
    </source>
</evidence>
<dbReference type="EMBL" id="MTEJ01000085">
    <property type="protein sequence ID" value="OQX11544.1"/>
    <property type="molecule type" value="Genomic_DNA"/>
</dbReference>
<feature type="transmembrane region" description="Helical" evidence="8">
    <location>
        <begin position="328"/>
        <end position="346"/>
    </location>
</feature>
<proteinExistence type="predicted"/>
<evidence type="ECO:0000313" key="10">
    <source>
        <dbReference type="Proteomes" id="UP000192491"/>
    </source>
</evidence>
<dbReference type="GO" id="GO:0009103">
    <property type="term" value="P:lipopolysaccharide biosynthetic process"/>
    <property type="evidence" value="ECO:0007669"/>
    <property type="project" value="TreeGrafter"/>
</dbReference>
<organism evidence="9 10">
    <name type="scientific">Thiothrix lacustris</name>
    <dbReference type="NCBI Taxonomy" id="525917"/>
    <lineage>
        <taxon>Bacteria</taxon>
        <taxon>Pseudomonadati</taxon>
        <taxon>Pseudomonadota</taxon>
        <taxon>Gammaproteobacteria</taxon>
        <taxon>Thiotrichales</taxon>
        <taxon>Thiotrichaceae</taxon>
        <taxon>Thiothrix</taxon>
    </lineage>
</organism>
<keyword evidence="6 8" id="KW-0472">Membrane</keyword>
<evidence type="ECO:0000313" key="9">
    <source>
        <dbReference type="EMBL" id="OQX11544.1"/>
    </source>
</evidence>
<keyword evidence="3" id="KW-0808">Transferase</keyword>
<feature type="transmembrane region" description="Helical" evidence="8">
    <location>
        <begin position="6"/>
        <end position="25"/>
    </location>
</feature>
<evidence type="ECO:0008006" key="11">
    <source>
        <dbReference type="Google" id="ProtNLM"/>
    </source>
</evidence>
<dbReference type="CDD" id="cd06853">
    <property type="entry name" value="GT_WecA_like"/>
    <property type="match status" value="1"/>
</dbReference>
<evidence type="ECO:0000256" key="1">
    <source>
        <dbReference type="ARBA" id="ARBA00004651"/>
    </source>
</evidence>
<feature type="transmembrane region" description="Helical" evidence="8">
    <location>
        <begin position="71"/>
        <end position="87"/>
    </location>
</feature>
<dbReference type="Proteomes" id="UP000192491">
    <property type="component" value="Unassembled WGS sequence"/>
</dbReference>
<keyword evidence="4 8" id="KW-0812">Transmembrane</keyword>
<feature type="transmembrane region" description="Helical" evidence="8">
    <location>
        <begin position="161"/>
        <end position="178"/>
    </location>
</feature>
<feature type="transmembrane region" description="Helical" evidence="8">
    <location>
        <begin position="245"/>
        <end position="266"/>
    </location>
</feature>
<name>A0A1Y1QQL0_9GAMM</name>
<dbReference type="Pfam" id="PF00953">
    <property type="entry name" value="Glycos_transf_4"/>
    <property type="match status" value="1"/>
</dbReference>
<evidence type="ECO:0000256" key="8">
    <source>
        <dbReference type="SAM" id="Phobius"/>
    </source>
</evidence>
<feature type="transmembrane region" description="Helical" evidence="8">
    <location>
        <begin position="302"/>
        <end position="322"/>
    </location>
</feature>
<evidence type="ECO:0000256" key="3">
    <source>
        <dbReference type="ARBA" id="ARBA00022679"/>
    </source>
</evidence>
<dbReference type="AlphaFoldDB" id="A0A1Y1QQL0"/>
<feature type="transmembrane region" description="Helical" evidence="8">
    <location>
        <begin position="184"/>
        <end position="202"/>
    </location>
</feature>
<dbReference type="PANTHER" id="PTHR22926">
    <property type="entry name" value="PHOSPHO-N-ACETYLMURAMOYL-PENTAPEPTIDE-TRANSFERASE"/>
    <property type="match status" value="1"/>
</dbReference>
<dbReference type="InterPro" id="IPR000715">
    <property type="entry name" value="Glycosyl_transferase_4"/>
</dbReference>
<dbReference type="GO" id="GO:0071555">
    <property type="term" value="P:cell wall organization"/>
    <property type="evidence" value="ECO:0007669"/>
    <property type="project" value="TreeGrafter"/>
</dbReference>
<accession>A0A1Y1QQL0</accession>
<feature type="transmembrane region" description="Helical" evidence="8">
    <location>
        <begin position="99"/>
        <end position="117"/>
    </location>
</feature>
<evidence type="ECO:0000256" key="2">
    <source>
        <dbReference type="ARBA" id="ARBA00022475"/>
    </source>
</evidence>
<comment type="cofactor">
    <cofactor evidence="7">
        <name>Mg(2+)</name>
        <dbReference type="ChEBI" id="CHEBI:18420"/>
    </cofactor>
</comment>
<evidence type="ECO:0000256" key="5">
    <source>
        <dbReference type="ARBA" id="ARBA00022989"/>
    </source>
</evidence>
<dbReference type="InterPro" id="IPR018480">
    <property type="entry name" value="PNAcMuramoyl-5peptid_Trfase_CS"/>
</dbReference>
<keyword evidence="2" id="KW-1003">Cell membrane</keyword>
<dbReference type="GO" id="GO:0046872">
    <property type="term" value="F:metal ion binding"/>
    <property type="evidence" value="ECO:0007669"/>
    <property type="project" value="UniProtKB-KW"/>
</dbReference>
<comment type="caution">
    <text evidence="9">The sequence shown here is derived from an EMBL/GenBank/DDBJ whole genome shotgun (WGS) entry which is preliminary data.</text>
</comment>
<sequence>MSFAGIASLVSFISALSILLLTPFASRFGLVDEPNSQRKFHEGRIPLIGGVSIYAGLVIGLAVAIRPDMSSITYLLCSSIIVALGVADDLKDLSPKLRLLVQAVVALLMCGGTGLYIHNLGDLFGIGSTVDIGMFFGYALTVVAVIGAINAFNMIDGVDGLLGICSLITFVGMAILFSLNDDSINMNLALIVSAALIPYLVANLGLSQSLFQKIFMGDTGSMLIGFTIVWLLIQGTHASTTPQGSGIAFSAATALWLIAFPLMDMVRVIGTRILHKKSPLEADRSHLHHILQDAGGNSKHLALFKICTLSAFFATVGIAMHVRNLNQGIIMLTFIVGFALYAHLVGRMVKKNAK</sequence>
<feature type="transmembrane region" description="Helical" evidence="8">
    <location>
        <begin position="123"/>
        <end position="149"/>
    </location>
</feature>
<dbReference type="PROSITE" id="PS01348">
    <property type="entry name" value="MRAY_2"/>
    <property type="match status" value="1"/>
</dbReference>
<evidence type="ECO:0000256" key="6">
    <source>
        <dbReference type="ARBA" id="ARBA00023136"/>
    </source>
</evidence>
<keyword evidence="7" id="KW-0479">Metal-binding</keyword>
<evidence type="ECO:0000256" key="4">
    <source>
        <dbReference type="ARBA" id="ARBA00022692"/>
    </source>
</evidence>
<feature type="transmembrane region" description="Helical" evidence="8">
    <location>
        <begin position="45"/>
        <end position="65"/>
    </location>
</feature>
<keyword evidence="7" id="KW-0460">Magnesium</keyword>
<protein>
    <recommendedName>
        <fullName evidence="11">Undecaprenyl-phosphate alpha-N-acetylglucosaminyl 1-phosphate transferase</fullName>
    </recommendedName>
</protein>
<feature type="binding site" evidence="7">
    <location>
        <position position="153"/>
    </location>
    <ligand>
        <name>Mg(2+)</name>
        <dbReference type="ChEBI" id="CHEBI:18420"/>
    </ligand>
</feature>
<comment type="subcellular location">
    <subcellularLocation>
        <location evidence="1">Cell membrane</location>
        <topology evidence="1">Multi-pass membrane protein</topology>
    </subcellularLocation>
</comment>
<feature type="binding site" evidence="7">
    <location>
        <position position="218"/>
    </location>
    <ligand>
        <name>Mg(2+)</name>
        <dbReference type="ChEBI" id="CHEBI:18420"/>
    </ligand>
</feature>
<dbReference type="GO" id="GO:0044038">
    <property type="term" value="P:cell wall macromolecule biosynthetic process"/>
    <property type="evidence" value="ECO:0007669"/>
    <property type="project" value="TreeGrafter"/>
</dbReference>
<feature type="transmembrane region" description="Helical" evidence="8">
    <location>
        <begin position="214"/>
        <end position="233"/>
    </location>
</feature>
<dbReference type="GO" id="GO:0016780">
    <property type="term" value="F:phosphotransferase activity, for other substituted phosphate groups"/>
    <property type="evidence" value="ECO:0007669"/>
    <property type="project" value="InterPro"/>
</dbReference>
<reference evidence="9 10" key="1">
    <citation type="submission" date="2017-01" db="EMBL/GenBank/DDBJ databases">
        <title>Novel large sulfur bacteria in the metagenomes of groundwater-fed chemosynthetic microbial mats in the Lake Huron basin.</title>
        <authorList>
            <person name="Sharrar A.M."/>
            <person name="Flood B.E."/>
            <person name="Bailey J.V."/>
            <person name="Jones D.S."/>
            <person name="Biddanda B."/>
            <person name="Ruberg S.A."/>
            <person name="Marcus D.N."/>
            <person name="Dick G.J."/>
        </authorList>
    </citation>
    <scope>NUCLEOTIDE SEQUENCE [LARGE SCALE GENOMIC DNA]</scope>
    <source>
        <strain evidence="9">A8</strain>
    </source>
</reference>
<dbReference type="PANTHER" id="PTHR22926:SF3">
    <property type="entry name" value="UNDECAPRENYL-PHOSPHATE ALPHA-N-ACETYLGLUCOSAMINYL 1-PHOSPHATE TRANSFERASE"/>
    <property type="match status" value="1"/>
</dbReference>
<gene>
    <name evidence="9" type="ORF">BWK73_17370</name>
</gene>
<dbReference type="GO" id="GO:0005886">
    <property type="term" value="C:plasma membrane"/>
    <property type="evidence" value="ECO:0007669"/>
    <property type="project" value="UniProtKB-SubCell"/>
</dbReference>
<keyword evidence="5 8" id="KW-1133">Transmembrane helix</keyword>